<dbReference type="KEGG" id="lnu:N7U66_12670"/>
<evidence type="ECO:0000313" key="2">
    <source>
        <dbReference type="Proteomes" id="UP001164705"/>
    </source>
</evidence>
<dbReference type="InterPro" id="IPR058238">
    <property type="entry name" value="Lant_leader_dom"/>
</dbReference>
<dbReference type="NCBIfam" id="TIGR03949">
    <property type="entry name" value="bact_IIb_cerein"/>
    <property type="match status" value="1"/>
</dbReference>
<dbReference type="AlphaFoldDB" id="A0A9E8MU71"/>
<dbReference type="Proteomes" id="UP001164705">
    <property type="component" value="Chromosome"/>
</dbReference>
<name>A0A9E8MU71_9FLAO</name>
<protein>
    <submittedName>
        <fullName evidence="1">Class IIb bacteriocin, lactobin A/cerein 7B family</fullName>
    </submittedName>
</protein>
<sequence length="65" mass="7000">MKKQESNKLDFTKKSIVELNEGQLMEVDGGTSPICIIAIASSVKCVGIGVASIALSYNITRDQQK</sequence>
<evidence type="ECO:0000313" key="1">
    <source>
        <dbReference type="EMBL" id="WAC01029.1"/>
    </source>
</evidence>
<proteinExistence type="predicted"/>
<organism evidence="1 2">
    <name type="scientific">Lacinutrix neustonica</name>
    <dbReference type="NCBI Taxonomy" id="2980107"/>
    <lineage>
        <taxon>Bacteria</taxon>
        <taxon>Pseudomonadati</taxon>
        <taxon>Bacteroidota</taxon>
        <taxon>Flavobacteriia</taxon>
        <taxon>Flavobacteriales</taxon>
        <taxon>Flavobacteriaceae</taxon>
        <taxon>Lacinutrix</taxon>
    </lineage>
</organism>
<dbReference type="InterPro" id="IPR023991">
    <property type="entry name" value="Bacteriocin_IIb_lactobn/cerein"/>
</dbReference>
<keyword evidence="2" id="KW-1185">Reference proteome</keyword>
<dbReference type="RefSeq" id="WP_267675577.1">
    <property type="nucleotide sequence ID" value="NZ_CP113088.1"/>
</dbReference>
<dbReference type="NCBIfam" id="NF038153">
    <property type="entry name" value="lant_leader_L1a"/>
    <property type="match status" value="1"/>
</dbReference>
<accession>A0A9E8MU71</accession>
<reference evidence="1" key="1">
    <citation type="submission" date="2022-11" db="EMBL/GenBank/DDBJ databases">
        <title>Lacinutrix neustonica HL-RS19T sp. nov., isolated from the surface microlayer sample of brackish Lake Shihwa.</title>
        <authorList>
            <person name="Choi J.Y."/>
            <person name="Hwang C.Y."/>
        </authorList>
    </citation>
    <scope>NUCLEOTIDE SEQUENCE</scope>
    <source>
        <strain evidence="1">HL-RS19</strain>
    </source>
</reference>
<gene>
    <name evidence="1" type="ORF">N7U66_12670</name>
</gene>
<dbReference type="EMBL" id="CP113088">
    <property type="protein sequence ID" value="WAC01029.1"/>
    <property type="molecule type" value="Genomic_DNA"/>
</dbReference>